<dbReference type="PANTHER" id="PTHR46113:SF1">
    <property type="entry name" value="PEPTIDASE M17 LEUCYL AMINOPEPTIDASE N-TERMINAL DOMAIN-CONTAINING PROTEIN"/>
    <property type="match status" value="1"/>
</dbReference>
<dbReference type="AlphaFoldDB" id="A0A151I690"/>
<protein>
    <submittedName>
        <fullName evidence="1">Uncharacterized protein</fullName>
    </submittedName>
</protein>
<dbReference type="Proteomes" id="UP000078542">
    <property type="component" value="Unassembled WGS sequence"/>
</dbReference>
<dbReference type="PANTHER" id="PTHR46113">
    <property type="entry name" value="SNAC DOMAIN-CONTAINING PROTEIN"/>
    <property type="match status" value="1"/>
</dbReference>
<gene>
    <name evidence="1" type="ORF">ALC62_15995</name>
</gene>
<evidence type="ECO:0000313" key="1">
    <source>
        <dbReference type="EMBL" id="KYM93405.1"/>
    </source>
</evidence>
<organism evidence="1 2">
    <name type="scientific">Cyphomyrmex costatus</name>
    <dbReference type="NCBI Taxonomy" id="456900"/>
    <lineage>
        <taxon>Eukaryota</taxon>
        <taxon>Metazoa</taxon>
        <taxon>Ecdysozoa</taxon>
        <taxon>Arthropoda</taxon>
        <taxon>Hexapoda</taxon>
        <taxon>Insecta</taxon>
        <taxon>Pterygota</taxon>
        <taxon>Neoptera</taxon>
        <taxon>Endopterygota</taxon>
        <taxon>Hymenoptera</taxon>
        <taxon>Apocrita</taxon>
        <taxon>Aculeata</taxon>
        <taxon>Formicoidea</taxon>
        <taxon>Formicidae</taxon>
        <taxon>Myrmicinae</taxon>
        <taxon>Cyphomyrmex</taxon>
    </lineage>
</organism>
<name>A0A151I690_9HYME</name>
<evidence type="ECO:0000313" key="2">
    <source>
        <dbReference type="Proteomes" id="UP000078542"/>
    </source>
</evidence>
<keyword evidence="2" id="KW-1185">Reference proteome</keyword>
<sequence length="755" mass="87436">MYSLPRLRNDLFLLENIATSCQIIGNKLPTKRQVLKVLFFYTRHLNKTIKDGIKLVISEVTLFWNKANIPTQQYVRCCKKLQKLYEDYRGVQKKAGKYYNKQKEDNFSRDLTLLFDIAHGDVFEKISEKGKAFLVDQRLEKPLAYIGGINPVMYADQLSEVSKDNKSQEEKSDHNQDLLEGYSCGEFEKLPSSQAVYSSESQSSCGSNYLLQGRNYKNKNERGKINVMTENVVTVLDNCKISYRQSVLIIAAIADALNHDIKELILNKSSYHKWRNEIRKRRAKNLKEIFNGSSINAGVIHWDGKIIPDIISCKQVDRLPIILSNGQMEQILDVPALEDGKGISQANAIYNALNSWGLCDSIKALCCDTTNANLGHKSGAAVILEKLLDNDLLYLPCRHHIFEIILAATFDQKLPGTSGPNVPLFKRFSNSWNTLDKSRYKDDLAEKGIHPTLIGKVKDVTILIQNYLNEFLPRDDYKEFLKLCLIFLKVMPSDKVKFRKPGAFHHARWMAKAIYSLKIYLFRESFHLTSKEEKGLFEICQFLVFVYVKAWFTAPVPVKAPNHDLKFIKKLHDYQTVDDSLAKVALQKFQNHLWYLSPEASAMSFFDDEISIDIKRAMQKSLFINKIHEDINSPKRFYINDTTNMQDLQQREMDFFINNQSLLFFERFGINKQFLQLNCEMWTKDDDYLQGLQIVKELRVVNDTAERTVHLTEQYINVLTKDEQQKQYLIQIVSEFKKNTQEANKETVIKKFKNN</sequence>
<reference evidence="1 2" key="1">
    <citation type="submission" date="2016-03" db="EMBL/GenBank/DDBJ databases">
        <title>Cyphomyrmex costatus WGS genome.</title>
        <authorList>
            <person name="Nygaard S."/>
            <person name="Hu H."/>
            <person name="Boomsma J."/>
            <person name="Zhang G."/>
        </authorList>
    </citation>
    <scope>NUCLEOTIDE SEQUENCE [LARGE SCALE GENOMIC DNA]</scope>
    <source>
        <strain evidence="1">MS0001</strain>
        <tissue evidence="1">Whole body</tissue>
    </source>
</reference>
<proteinExistence type="predicted"/>
<accession>A0A151I690</accession>
<dbReference type="EMBL" id="KQ978504">
    <property type="protein sequence ID" value="KYM93405.1"/>
    <property type="molecule type" value="Genomic_DNA"/>
</dbReference>